<protein>
    <submittedName>
        <fullName evidence="1">Uncharacterized protein</fullName>
    </submittedName>
</protein>
<dbReference type="Proteomes" id="UP000092668">
    <property type="component" value="Unassembled WGS sequence"/>
</dbReference>
<sequence>MGDYCPACCPPGDQADRCTRLAAMTEPDAVAWNGGKRLICEYCCDRCGHQWRRSDLWDAASAGFDSSARRSVA</sequence>
<keyword evidence="2" id="KW-1185">Reference proteome</keyword>
<comment type="caution">
    <text evidence="1">The sequence shown here is derived from an EMBL/GenBank/DDBJ whole genome shotgun (WGS) entry which is preliminary data.</text>
</comment>
<gene>
    <name evidence="1" type="ORF">ACT18_15785</name>
</gene>
<dbReference type="EMBL" id="LFOE01000025">
    <property type="protein sequence ID" value="OBY30826.1"/>
    <property type="molecule type" value="Genomic_DNA"/>
</dbReference>
<evidence type="ECO:0000313" key="2">
    <source>
        <dbReference type="Proteomes" id="UP000092668"/>
    </source>
</evidence>
<organism evidence="1 2">
    <name type="scientific">Mycolicibacter kumamotonensis</name>
    <dbReference type="NCBI Taxonomy" id="354243"/>
    <lineage>
        <taxon>Bacteria</taxon>
        <taxon>Bacillati</taxon>
        <taxon>Actinomycetota</taxon>
        <taxon>Actinomycetes</taxon>
        <taxon>Mycobacteriales</taxon>
        <taxon>Mycobacteriaceae</taxon>
        <taxon>Mycolicibacter</taxon>
    </lineage>
</organism>
<evidence type="ECO:0000313" key="1">
    <source>
        <dbReference type="EMBL" id="OBY30826.1"/>
    </source>
</evidence>
<dbReference type="AlphaFoldDB" id="A0A1B8SDT3"/>
<reference evidence="1 2" key="1">
    <citation type="submission" date="2015-06" db="EMBL/GenBank/DDBJ databases">
        <title>Genome sequence of Mycobacterium kumamotonense strain Roo.</title>
        <authorList>
            <person name="Greninger A.L."/>
            <person name="Cunningham G."/>
            <person name="Miller S."/>
        </authorList>
    </citation>
    <scope>NUCLEOTIDE SEQUENCE [LARGE SCALE GENOMIC DNA]</scope>
    <source>
        <strain evidence="1 2">Roo</strain>
    </source>
</reference>
<accession>A0A1B8SDT3</accession>
<name>A0A1B8SDT3_9MYCO</name>
<proteinExistence type="predicted"/>
<dbReference type="OrthoDB" id="4567553at2"/>